<dbReference type="Gene3D" id="1.10.287.1880">
    <property type="match status" value="1"/>
</dbReference>
<dbReference type="Gene3D" id="6.20.270.10">
    <property type="match status" value="1"/>
</dbReference>
<evidence type="ECO:0000256" key="5">
    <source>
        <dbReference type="ARBA" id="ARBA00022776"/>
    </source>
</evidence>
<keyword evidence="8 9" id="KW-0137">Centromere</keyword>
<protein>
    <recommendedName>
        <fullName evidence="9">Protein zwilch</fullName>
    </recommendedName>
</protein>
<comment type="function">
    <text evidence="9">Essential component of the mitotic checkpoint, which prevents cells from prematurely exiting mitosis. Required for the assembly of the dynein-dynactin and MAD1-MAD2 complexes onto kinetochores. Its function related to the spindle assembly machinery is proposed to depend on its association in the mitotic RZZ complex.</text>
</comment>
<dbReference type="GO" id="GO:0051301">
    <property type="term" value="P:cell division"/>
    <property type="evidence" value="ECO:0007669"/>
    <property type="project" value="UniProtKB-UniRule"/>
</dbReference>
<evidence type="ECO:0000313" key="12">
    <source>
        <dbReference type="Proteomes" id="UP000887568"/>
    </source>
</evidence>
<proteinExistence type="inferred from homology"/>
<dbReference type="Gene3D" id="2.20.25.230">
    <property type="match status" value="1"/>
</dbReference>
<sequence>MKNFRADVKNFLESVKELLSKYQNDVQASVIFKDYKLSLVDSESQELAELLGSAQNPQRNANVILVQQDDSFKYFGKDENSLADESLDDTDRSYVGSNGGKDPEECRSFSPVTLDNARYVLSLHNVCNNPHLASLRGADEEAENTLPEMVVCCDGKDPDHIAVMACSSANQKARSSGEGKGQRSPGVSVTTVSCFGPVTSKSNLLTVDQVIQQNGGQPHKDDVTTSAFAQYEIVGMTYHEMSVLEPASHSHYTSVTMDCSWEHVKGMLEKPHSAKCNVHVSAVPGDMRSAAYSVYRELATLVGFVEGLKTEELEWNTKESSGESVEEAVTRLIEREKQGPQRKQQPQVETSLESGETDFDSVLRGYVIPERQDLYFSESLWSILWSKATCYNDAIKAFSTVFWELKTGELQPIVHSDNQSTLAKAIRASYQQQMHTVSVDEVATLTMLVEIGLDKLRRDYTNFFIASELTTLNQLQWFLQSGETCPLPEQVSRLQALHNVLEVAVVSVTSLKLPPEHRRVLVRSALAFYQSHPHDDMHTFTLPVQATTVQSLYTSFQPSLWRLTVKGGSGTSVSYQLSMKLPLSHITGLDQDISMGDLTSAGSFCYYVTHTKESTASFL</sequence>
<dbReference type="Proteomes" id="UP000887568">
    <property type="component" value="Unplaced"/>
</dbReference>
<dbReference type="GO" id="GO:1990423">
    <property type="term" value="C:RZZ complex"/>
    <property type="evidence" value="ECO:0007669"/>
    <property type="project" value="UniProtKB-UniRule"/>
</dbReference>
<keyword evidence="12" id="KW-1185">Reference proteome</keyword>
<organism evidence="11 12">
    <name type="scientific">Patiria miniata</name>
    <name type="common">Bat star</name>
    <name type="synonym">Asterina miniata</name>
    <dbReference type="NCBI Taxonomy" id="46514"/>
    <lineage>
        <taxon>Eukaryota</taxon>
        <taxon>Metazoa</taxon>
        <taxon>Echinodermata</taxon>
        <taxon>Eleutherozoa</taxon>
        <taxon>Asterozoa</taxon>
        <taxon>Asteroidea</taxon>
        <taxon>Valvatacea</taxon>
        <taxon>Valvatida</taxon>
        <taxon>Asterinidae</taxon>
        <taxon>Patiria</taxon>
    </lineage>
</organism>
<keyword evidence="5 9" id="KW-0498">Mitosis</keyword>
<evidence type="ECO:0000256" key="10">
    <source>
        <dbReference type="SAM" id="MobiDB-lite"/>
    </source>
</evidence>
<dbReference type="Pfam" id="PF09817">
    <property type="entry name" value="Zwilch"/>
    <property type="match status" value="1"/>
</dbReference>
<dbReference type="EnsemblMetazoa" id="XM_038222522.1">
    <property type="protein sequence ID" value="XP_038078450.1"/>
    <property type="gene ID" value="LOC119745874"/>
</dbReference>
<evidence type="ECO:0000256" key="3">
    <source>
        <dbReference type="ARBA" id="ARBA00022454"/>
    </source>
</evidence>
<evidence type="ECO:0000256" key="9">
    <source>
        <dbReference type="RuleBase" id="RU369076"/>
    </source>
</evidence>
<dbReference type="PANTHER" id="PTHR15995">
    <property type="entry name" value="PROTEIN ZWILCH HOMOLOG"/>
    <property type="match status" value="1"/>
</dbReference>
<dbReference type="Gene3D" id="1.20.58.730">
    <property type="match status" value="1"/>
</dbReference>
<accession>A0A914BR58</accession>
<dbReference type="OrthoDB" id="5556307at2759"/>
<comment type="subcellular location">
    <subcellularLocation>
        <location evidence="1 9">Chromosome</location>
        <location evidence="1 9">Centromere</location>
        <location evidence="1 9">Kinetochore</location>
    </subcellularLocation>
</comment>
<dbReference type="GeneID" id="119745874"/>
<evidence type="ECO:0000313" key="11">
    <source>
        <dbReference type="EnsemblMetazoa" id="XP_038078450.1"/>
    </source>
</evidence>
<dbReference type="AlphaFoldDB" id="A0A914BR58"/>
<dbReference type="GO" id="GO:0034501">
    <property type="term" value="P:protein localization to kinetochore"/>
    <property type="evidence" value="ECO:0007669"/>
    <property type="project" value="UniProtKB-UniRule"/>
</dbReference>
<name>A0A914BR58_PATMI</name>
<keyword evidence="6 9" id="KW-0995">Kinetochore</keyword>
<keyword evidence="4 9" id="KW-0132">Cell division</keyword>
<comment type="similarity">
    <text evidence="2 9">Belongs to the ZWILCH family.</text>
</comment>
<dbReference type="PANTHER" id="PTHR15995:SF1">
    <property type="entry name" value="PROTEIN ZWILCH HOMOLOG"/>
    <property type="match status" value="1"/>
</dbReference>
<feature type="compositionally biased region" description="Polar residues" evidence="10">
    <location>
        <begin position="341"/>
        <end position="354"/>
    </location>
</feature>
<dbReference type="InterPro" id="IPR018630">
    <property type="entry name" value="Zwilch"/>
</dbReference>
<keyword evidence="3 9" id="KW-0158">Chromosome</keyword>
<keyword evidence="7 9" id="KW-0131">Cell cycle</keyword>
<evidence type="ECO:0000256" key="8">
    <source>
        <dbReference type="ARBA" id="ARBA00023328"/>
    </source>
</evidence>
<feature type="region of interest" description="Disordered" evidence="10">
    <location>
        <begin position="83"/>
        <end position="107"/>
    </location>
</feature>
<comment type="subunit">
    <text evidence="9">Component of the RZZ complex.</text>
</comment>
<dbReference type="OMA" id="TDFLWEL"/>
<evidence type="ECO:0000256" key="4">
    <source>
        <dbReference type="ARBA" id="ARBA00022618"/>
    </source>
</evidence>
<dbReference type="GO" id="GO:0007094">
    <property type="term" value="P:mitotic spindle assembly checkpoint signaling"/>
    <property type="evidence" value="ECO:0007669"/>
    <property type="project" value="UniProtKB-UniRule"/>
</dbReference>
<evidence type="ECO:0000256" key="1">
    <source>
        <dbReference type="ARBA" id="ARBA00004629"/>
    </source>
</evidence>
<reference evidence="11" key="1">
    <citation type="submission" date="2022-11" db="UniProtKB">
        <authorList>
            <consortium name="EnsemblMetazoa"/>
        </authorList>
    </citation>
    <scope>IDENTIFICATION</scope>
</reference>
<dbReference type="RefSeq" id="XP_038078450.1">
    <property type="nucleotide sequence ID" value="XM_038222522.1"/>
</dbReference>
<feature type="region of interest" description="Disordered" evidence="10">
    <location>
        <begin position="334"/>
        <end position="356"/>
    </location>
</feature>
<evidence type="ECO:0000256" key="2">
    <source>
        <dbReference type="ARBA" id="ARBA00009062"/>
    </source>
</evidence>
<evidence type="ECO:0000256" key="6">
    <source>
        <dbReference type="ARBA" id="ARBA00022838"/>
    </source>
</evidence>
<evidence type="ECO:0000256" key="7">
    <source>
        <dbReference type="ARBA" id="ARBA00023306"/>
    </source>
</evidence>